<protein>
    <submittedName>
        <fullName evidence="8">CopD family protein</fullName>
    </submittedName>
</protein>
<dbReference type="OrthoDB" id="9008747at2"/>
<dbReference type="Proteomes" id="UP000298656">
    <property type="component" value="Chromosome 2"/>
</dbReference>
<keyword evidence="5 6" id="KW-0472">Membrane</keyword>
<reference evidence="8 9" key="1">
    <citation type="submission" date="2019-05" db="EMBL/GenBank/DDBJ databases">
        <title>Burkholderia sp. DHOD12, isolated from subtropical forest soil.</title>
        <authorList>
            <person name="Gao Z.-H."/>
            <person name="Qiu L.-H."/>
        </authorList>
    </citation>
    <scope>NUCLEOTIDE SEQUENCE [LARGE SCALE GENOMIC DNA]</scope>
    <source>
        <strain evidence="8 9">DHOD12</strain>
    </source>
</reference>
<feature type="transmembrane region" description="Helical" evidence="6">
    <location>
        <begin position="23"/>
        <end position="43"/>
    </location>
</feature>
<keyword evidence="3 6" id="KW-0812">Transmembrane</keyword>
<dbReference type="Pfam" id="PF05425">
    <property type="entry name" value="CopD"/>
    <property type="match status" value="1"/>
</dbReference>
<feature type="transmembrane region" description="Helical" evidence="6">
    <location>
        <begin position="55"/>
        <end position="78"/>
    </location>
</feature>
<dbReference type="AlphaFoldDB" id="A0A4P8IWY5"/>
<sequence>MLRRLAPNARAAAEHRAAFCTELSHLATSALLVVLITGFYNVMQDTEQASVPFFGMAWGWIILAKLACVAAAVALGGWNRVLVLPDLHAQARQDGSAFMAAQGRFDAWLSIEALVMLAVLAIAAVLGHTSPTGG</sequence>
<evidence type="ECO:0000256" key="6">
    <source>
        <dbReference type="SAM" id="Phobius"/>
    </source>
</evidence>
<gene>
    <name evidence="8" type="ORF">FAZ95_22500</name>
</gene>
<feature type="transmembrane region" description="Helical" evidence="6">
    <location>
        <begin position="107"/>
        <end position="127"/>
    </location>
</feature>
<evidence type="ECO:0000256" key="4">
    <source>
        <dbReference type="ARBA" id="ARBA00022989"/>
    </source>
</evidence>
<dbReference type="KEGG" id="tvl:FAZ95_22500"/>
<evidence type="ECO:0000256" key="3">
    <source>
        <dbReference type="ARBA" id="ARBA00022692"/>
    </source>
</evidence>
<dbReference type="GO" id="GO:0006825">
    <property type="term" value="P:copper ion transport"/>
    <property type="evidence" value="ECO:0007669"/>
    <property type="project" value="InterPro"/>
</dbReference>
<name>A0A4P8IWY5_9BURK</name>
<dbReference type="InterPro" id="IPR008457">
    <property type="entry name" value="Cu-R_CopD_dom"/>
</dbReference>
<evidence type="ECO:0000256" key="5">
    <source>
        <dbReference type="ARBA" id="ARBA00023136"/>
    </source>
</evidence>
<dbReference type="EMBL" id="CP040078">
    <property type="protein sequence ID" value="QCP51983.1"/>
    <property type="molecule type" value="Genomic_DNA"/>
</dbReference>
<proteinExistence type="predicted"/>
<keyword evidence="4 6" id="KW-1133">Transmembrane helix</keyword>
<evidence type="ECO:0000313" key="8">
    <source>
        <dbReference type="EMBL" id="QCP51983.1"/>
    </source>
</evidence>
<keyword evidence="9" id="KW-1185">Reference proteome</keyword>
<dbReference type="GO" id="GO:0005886">
    <property type="term" value="C:plasma membrane"/>
    <property type="evidence" value="ECO:0007669"/>
    <property type="project" value="UniProtKB-SubCell"/>
</dbReference>
<dbReference type="PANTHER" id="PTHR34820">
    <property type="entry name" value="INNER MEMBRANE PROTEIN YEBZ"/>
    <property type="match status" value="1"/>
</dbReference>
<evidence type="ECO:0000259" key="7">
    <source>
        <dbReference type="Pfam" id="PF05425"/>
    </source>
</evidence>
<evidence type="ECO:0000256" key="2">
    <source>
        <dbReference type="ARBA" id="ARBA00022475"/>
    </source>
</evidence>
<comment type="subcellular location">
    <subcellularLocation>
        <location evidence="1">Cell membrane</location>
        <topology evidence="1">Multi-pass membrane protein</topology>
    </subcellularLocation>
</comment>
<feature type="domain" description="Copper resistance protein D" evidence="7">
    <location>
        <begin position="19"/>
        <end position="126"/>
    </location>
</feature>
<evidence type="ECO:0000313" key="9">
    <source>
        <dbReference type="Proteomes" id="UP000298656"/>
    </source>
</evidence>
<accession>A0A4P8IWY5</accession>
<organism evidence="8 9">
    <name type="scientific">Trinickia violacea</name>
    <dbReference type="NCBI Taxonomy" id="2571746"/>
    <lineage>
        <taxon>Bacteria</taxon>
        <taxon>Pseudomonadati</taxon>
        <taxon>Pseudomonadota</taxon>
        <taxon>Betaproteobacteria</taxon>
        <taxon>Burkholderiales</taxon>
        <taxon>Burkholderiaceae</taxon>
        <taxon>Trinickia</taxon>
    </lineage>
</organism>
<evidence type="ECO:0000256" key="1">
    <source>
        <dbReference type="ARBA" id="ARBA00004651"/>
    </source>
</evidence>
<keyword evidence="2" id="KW-1003">Cell membrane</keyword>
<dbReference type="PANTHER" id="PTHR34820:SF4">
    <property type="entry name" value="INNER MEMBRANE PROTEIN YEBZ"/>
    <property type="match status" value="1"/>
</dbReference>
<dbReference type="InterPro" id="IPR032694">
    <property type="entry name" value="CopC/D"/>
</dbReference>